<dbReference type="PROSITE" id="PS51375">
    <property type="entry name" value="PPR"/>
    <property type="match status" value="5"/>
</dbReference>
<dbReference type="InterPro" id="IPR002885">
    <property type="entry name" value="PPR_rpt"/>
</dbReference>
<reference evidence="4" key="1">
    <citation type="journal article" date="2013" name="Science">
        <title>The Amborella genome and the evolution of flowering plants.</title>
        <authorList>
            <consortium name="Amborella Genome Project"/>
        </authorList>
    </citation>
    <scope>NUCLEOTIDE SEQUENCE [LARGE SCALE GENOMIC DNA]</scope>
</reference>
<dbReference type="KEGG" id="atr:18440886"/>
<feature type="repeat" description="PPR" evidence="2">
    <location>
        <begin position="550"/>
        <end position="584"/>
    </location>
</feature>
<dbReference type="OrthoDB" id="635740at2759"/>
<dbReference type="eggNOG" id="KOG4197">
    <property type="taxonomic scope" value="Eukaryota"/>
</dbReference>
<evidence type="ECO:0000313" key="3">
    <source>
        <dbReference type="EMBL" id="ERN12667.1"/>
    </source>
</evidence>
<proteinExistence type="predicted"/>
<gene>
    <name evidence="3" type="ORF">AMTR_s00025p00244370</name>
</gene>
<evidence type="ECO:0008006" key="5">
    <source>
        <dbReference type="Google" id="ProtNLM"/>
    </source>
</evidence>
<dbReference type="GO" id="GO:0003723">
    <property type="term" value="F:RNA binding"/>
    <property type="evidence" value="ECO:0000318"/>
    <property type="project" value="GO_Central"/>
</dbReference>
<feature type="repeat" description="PPR" evidence="2">
    <location>
        <begin position="311"/>
        <end position="345"/>
    </location>
</feature>
<dbReference type="PANTHER" id="PTHR47926">
    <property type="entry name" value="PENTATRICOPEPTIDE REPEAT-CONTAINING PROTEIN"/>
    <property type="match status" value="1"/>
</dbReference>
<dbReference type="Pfam" id="PF01535">
    <property type="entry name" value="PPR"/>
    <property type="match status" value="7"/>
</dbReference>
<keyword evidence="1" id="KW-0677">Repeat</keyword>
<dbReference type="HOGENOM" id="CLU_002706_15_10_1"/>
<sequence>MIAQLAKNGRSFEVMRLFVQMRAQGSRPNHATLCSVIATCSSHGPSHLGPPLHGLVLKSRPWLEPDIGVWNSLVSMYSKRGSLAEALMLFERMKAKDTVSWNIAINGCLREGYFEMGFGFFRRMRVLDRAQQPDPATFTTITSASAQLGFLQLIETLHCLVMKNGFYYGEIPVGNALISTYFVHEKLFDEMDERNVCSRKVFDEMPVRNVVSWTAMITGYFHREMFNECLILFKECLGSESVRPNSVTFCCSLQTCTVSQSFKLGLVVHGLVIKYGVLPDSCLESSLMDMYAKWGQMLDAVKLFEMAESHDMVTTTVLLVGLAQNGFVEEALSLFSKMRNSGIEMDETVVSAVLGACTNGSCMALGLQIHGHAIKSGVVTSNVFVGNGLVTMYSKSGSLNDSMRVFNEMNYRNQVSYNAMIAGLAHHGRGAEAVELFEVIEREGLEPNDVTFLSLLHACSHGGLVEKGFRLFESMYKDHGMSPRLEHYACMVDMLGRGGRLKEAKNFIDGMPYAPGAQVWQALLGACKIHGDTEMGEFAAKQLLSLVPEKSSAYVLMSNIYSFEGRWDEKARVMKEMRERGVKKEAGVSWIEVGRMVHGFVVGDRMHPQAEVIHEELKGLIGLMRDEGYVPDLRFLLHDMDLGSTF</sequence>
<dbReference type="AlphaFoldDB" id="W1PRN9"/>
<evidence type="ECO:0000313" key="4">
    <source>
        <dbReference type="Proteomes" id="UP000017836"/>
    </source>
</evidence>
<dbReference type="FunFam" id="1.25.40.10:FF:000366">
    <property type="entry name" value="Pentatricopeptide (PPR) repeat-containing protein"/>
    <property type="match status" value="1"/>
</dbReference>
<dbReference type="InterPro" id="IPR046848">
    <property type="entry name" value="E_motif"/>
</dbReference>
<dbReference type="OMA" id="DSEMGKY"/>
<dbReference type="Proteomes" id="UP000017836">
    <property type="component" value="Unassembled WGS sequence"/>
</dbReference>
<organism evidence="3 4">
    <name type="scientific">Amborella trichopoda</name>
    <dbReference type="NCBI Taxonomy" id="13333"/>
    <lineage>
        <taxon>Eukaryota</taxon>
        <taxon>Viridiplantae</taxon>
        <taxon>Streptophyta</taxon>
        <taxon>Embryophyta</taxon>
        <taxon>Tracheophyta</taxon>
        <taxon>Spermatophyta</taxon>
        <taxon>Magnoliopsida</taxon>
        <taxon>Amborellales</taxon>
        <taxon>Amborellaceae</taxon>
        <taxon>Amborella</taxon>
    </lineage>
</organism>
<dbReference type="Gramene" id="ERN12667">
    <property type="protein sequence ID" value="ERN12667"/>
    <property type="gene ID" value="AMTR_s00025p00244370"/>
</dbReference>
<protein>
    <recommendedName>
        <fullName evidence="5">DYW domain-containing protein</fullName>
    </recommendedName>
</protein>
<dbReference type="PANTHER" id="PTHR47926:SF374">
    <property type="entry name" value="PENTATRICOPEPTIDE REPEAT-CONTAINING PROTEIN"/>
    <property type="match status" value="1"/>
</dbReference>
<dbReference type="EMBL" id="KI392614">
    <property type="protein sequence ID" value="ERN12667.1"/>
    <property type="molecule type" value="Genomic_DNA"/>
</dbReference>
<dbReference type="Pfam" id="PF13041">
    <property type="entry name" value="PPR_2"/>
    <property type="match status" value="1"/>
</dbReference>
<dbReference type="FunFam" id="1.25.40.10:FF:000031">
    <property type="entry name" value="Pentatricopeptide repeat-containing protein mitochondrial"/>
    <property type="match status" value="1"/>
</dbReference>
<accession>W1PRN9</accession>
<dbReference type="InterPro" id="IPR046960">
    <property type="entry name" value="PPR_At4g14850-like_plant"/>
</dbReference>
<dbReference type="GO" id="GO:0009451">
    <property type="term" value="P:RNA modification"/>
    <property type="evidence" value="ECO:0000318"/>
    <property type="project" value="GO_Central"/>
</dbReference>
<name>W1PRN9_AMBTC</name>
<dbReference type="Pfam" id="PF20431">
    <property type="entry name" value="E_motif"/>
    <property type="match status" value="1"/>
</dbReference>
<evidence type="ECO:0000256" key="2">
    <source>
        <dbReference type="PROSITE-ProRule" id="PRU00708"/>
    </source>
</evidence>
<dbReference type="Gene3D" id="1.25.40.10">
    <property type="entry name" value="Tetratricopeptide repeat domain"/>
    <property type="match status" value="5"/>
</dbReference>
<keyword evidence="4" id="KW-1185">Reference proteome</keyword>
<dbReference type="NCBIfam" id="TIGR00756">
    <property type="entry name" value="PPR"/>
    <property type="match status" value="5"/>
</dbReference>
<evidence type="ECO:0000256" key="1">
    <source>
        <dbReference type="ARBA" id="ARBA00022737"/>
    </source>
</evidence>
<feature type="repeat" description="PPR" evidence="2">
    <location>
        <begin position="413"/>
        <end position="447"/>
    </location>
</feature>
<dbReference type="InterPro" id="IPR011990">
    <property type="entry name" value="TPR-like_helical_dom_sf"/>
</dbReference>
<feature type="repeat" description="PPR" evidence="2">
    <location>
        <begin position="448"/>
        <end position="483"/>
    </location>
</feature>
<feature type="repeat" description="PPR" evidence="2">
    <location>
        <begin position="66"/>
        <end position="100"/>
    </location>
</feature>